<evidence type="ECO:0000313" key="2">
    <source>
        <dbReference type="EMBL" id="CAB5011919.1"/>
    </source>
</evidence>
<dbReference type="AlphaFoldDB" id="A0A6J7Q6X1"/>
<reference evidence="2" key="1">
    <citation type="submission" date="2020-05" db="EMBL/GenBank/DDBJ databases">
        <authorList>
            <person name="Chiriac C."/>
            <person name="Salcher M."/>
            <person name="Ghai R."/>
            <person name="Kavagutti S V."/>
        </authorList>
    </citation>
    <scope>NUCLEOTIDE SEQUENCE</scope>
</reference>
<proteinExistence type="predicted"/>
<sequence length="241" mass="24740">MRRAPNVGVGAVGLLLAGAVRQVARGEELAHLGAATQLGDEIVIEPRLVDAQLRVHQQAVAIEALDVVALVRAAVAPDVDAVLVHRGDEQRAGDCTAQRGGVEVGLPGSGDVERAALQRHETLVHQFGTAVDEAGSLRAVFLRAVGHARQVGFVHLTEIGGVAVGVGPLLAHPGNGSGCVESAAERNTDAFANGEGSEHLGHQSPRLPTQVAAPLSARNRPASEAREMASPAPARANSMAA</sequence>
<dbReference type="EMBL" id="CAFBOL010000113">
    <property type="protein sequence ID" value="CAB5011919.1"/>
    <property type="molecule type" value="Genomic_DNA"/>
</dbReference>
<protein>
    <submittedName>
        <fullName evidence="2">Unannotated protein</fullName>
    </submittedName>
</protein>
<accession>A0A6J7Q6X1</accession>
<organism evidence="2">
    <name type="scientific">freshwater metagenome</name>
    <dbReference type="NCBI Taxonomy" id="449393"/>
    <lineage>
        <taxon>unclassified sequences</taxon>
        <taxon>metagenomes</taxon>
        <taxon>ecological metagenomes</taxon>
    </lineage>
</organism>
<evidence type="ECO:0000256" key="1">
    <source>
        <dbReference type="SAM" id="MobiDB-lite"/>
    </source>
</evidence>
<name>A0A6J7Q6X1_9ZZZZ</name>
<gene>
    <name evidence="2" type="ORF">UFOPK3931_02864</name>
</gene>
<feature type="region of interest" description="Disordered" evidence="1">
    <location>
        <begin position="192"/>
        <end position="241"/>
    </location>
</feature>